<dbReference type="Gene3D" id="1.10.390.10">
    <property type="entry name" value="Neutral Protease Domain 2"/>
    <property type="match status" value="1"/>
</dbReference>
<feature type="domain" description="Peptidase M1 membrane alanine aminopeptidase" evidence="14">
    <location>
        <begin position="272"/>
        <end position="488"/>
    </location>
</feature>
<dbReference type="FunFam" id="1.25.50.20:FF:000002">
    <property type="entry name" value="Aminopeptidase"/>
    <property type="match status" value="1"/>
</dbReference>
<dbReference type="GO" id="GO:0008270">
    <property type="term" value="F:zinc ion binding"/>
    <property type="evidence" value="ECO:0007669"/>
    <property type="project" value="UniProtKB-UniRule"/>
</dbReference>
<dbReference type="Gene3D" id="2.60.40.1730">
    <property type="entry name" value="tricorn interacting facor f3 domain"/>
    <property type="match status" value="1"/>
</dbReference>
<dbReference type="GO" id="GO:0070006">
    <property type="term" value="F:metalloaminopeptidase activity"/>
    <property type="evidence" value="ECO:0007669"/>
    <property type="project" value="TreeGrafter"/>
</dbReference>
<evidence type="ECO:0000313" key="17">
    <source>
        <dbReference type="EMBL" id="KAK7255647.1"/>
    </source>
</evidence>
<dbReference type="PANTHER" id="PTHR11533:SF274">
    <property type="entry name" value="AMINOPEPTIDASE"/>
    <property type="match status" value="1"/>
</dbReference>
<dbReference type="SUPFAM" id="SSF55486">
    <property type="entry name" value="Metalloproteases ('zincins'), catalytic domain"/>
    <property type="match status" value="1"/>
</dbReference>
<keyword evidence="6 13" id="KW-0378">Hydrolase</keyword>
<evidence type="ECO:0000256" key="12">
    <source>
        <dbReference type="PIRSR" id="PIRSR634016-4"/>
    </source>
</evidence>
<keyword evidence="7 11" id="KW-0862">Zinc</keyword>
<feature type="domain" description="Aminopeptidase N-like N-terminal" evidence="16">
    <location>
        <begin position="56"/>
        <end position="237"/>
    </location>
</feature>
<feature type="domain" description="ERAP1-like C-terminal" evidence="15">
    <location>
        <begin position="579"/>
        <end position="898"/>
    </location>
</feature>
<evidence type="ECO:0000313" key="18">
    <source>
        <dbReference type="Proteomes" id="UP001372338"/>
    </source>
</evidence>
<keyword evidence="8" id="KW-0492">Microsome</keyword>
<evidence type="ECO:0000256" key="6">
    <source>
        <dbReference type="ARBA" id="ARBA00022801"/>
    </source>
</evidence>
<dbReference type="Gene3D" id="2.60.40.1910">
    <property type="match status" value="1"/>
</dbReference>
<keyword evidence="8" id="KW-0256">Endoplasmic reticulum</keyword>
<evidence type="ECO:0000256" key="11">
    <source>
        <dbReference type="PIRSR" id="PIRSR634016-3"/>
    </source>
</evidence>
<dbReference type="GO" id="GO:0006508">
    <property type="term" value="P:proteolysis"/>
    <property type="evidence" value="ECO:0007669"/>
    <property type="project" value="UniProtKB-KW"/>
</dbReference>
<feature type="binding site" evidence="11">
    <location>
        <position position="344"/>
    </location>
    <ligand>
        <name>Zn(2+)</name>
        <dbReference type="ChEBI" id="CHEBI:29105"/>
        <note>catalytic</note>
    </ligand>
</feature>
<evidence type="ECO:0000256" key="5">
    <source>
        <dbReference type="ARBA" id="ARBA00022723"/>
    </source>
</evidence>
<dbReference type="InterPro" id="IPR014782">
    <property type="entry name" value="Peptidase_M1_dom"/>
</dbReference>
<name>A0AAN9EDU5_CROPI</name>
<dbReference type="Pfam" id="PF01433">
    <property type="entry name" value="Peptidase_M1"/>
    <property type="match status" value="1"/>
</dbReference>
<dbReference type="InterPro" id="IPR034016">
    <property type="entry name" value="M1_APN-typ"/>
</dbReference>
<feature type="binding site" evidence="11">
    <location>
        <position position="348"/>
    </location>
    <ligand>
        <name>Zn(2+)</name>
        <dbReference type="ChEBI" id="CHEBI:29105"/>
        <note>catalytic</note>
    </ligand>
</feature>
<proteinExistence type="inferred from homology"/>
<comment type="similarity">
    <text evidence="2 13">Belongs to the peptidase M1 family.</text>
</comment>
<dbReference type="FunFam" id="1.10.390.10:FF:000001">
    <property type="entry name" value="Aminopeptidase"/>
    <property type="match status" value="1"/>
</dbReference>
<dbReference type="InterPro" id="IPR045357">
    <property type="entry name" value="Aminopeptidase_N-like_N"/>
</dbReference>
<dbReference type="InterPro" id="IPR050344">
    <property type="entry name" value="Peptidase_M1_aminopeptidases"/>
</dbReference>
<dbReference type="AlphaFoldDB" id="A0AAN9EDU5"/>
<comment type="cofactor">
    <cofactor evidence="11 13">
        <name>Zn(2+)</name>
        <dbReference type="ChEBI" id="CHEBI:29105"/>
    </cofactor>
    <text evidence="11 13">Binds 1 zinc ion per subunit.</text>
</comment>
<dbReference type="Proteomes" id="UP001372338">
    <property type="component" value="Unassembled WGS sequence"/>
</dbReference>
<accession>A0AAN9EDU5</accession>
<feature type="active site" description="Proton acceptor" evidence="10">
    <location>
        <position position="345"/>
    </location>
</feature>
<dbReference type="Gene3D" id="1.25.50.20">
    <property type="match status" value="1"/>
</dbReference>
<organism evidence="17 18">
    <name type="scientific">Crotalaria pallida</name>
    <name type="common">Smooth rattlebox</name>
    <name type="synonym">Crotalaria striata</name>
    <dbReference type="NCBI Taxonomy" id="3830"/>
    <lineage>
        <taxon>Eukaryota</taxon>
        <taxon>Viridiplantae</taxon>
        <taxon>Streptophyta</taxon>
        <taxon>Embryophyta</taxon>
        <taxon>Tracheophyta</taxon>
        <taxon>Spermatophyta</taxon>
        <taxon>Magnoliopsida</taxon>
        <taxon>eudicotyledons</taxon>
        <taxon>Gunneridae</taxon>
        <taxon>Pentapetalae</taxon>
        <taxon>rosids</taxon>
        <taxon>fabids</taxon>
        <taxon>Fabales</taxon>
        <taxon>Fabaceae</taxon>
        <taxon>Papilionoideae</taxon>
        <taxon>50 kb inversion clade</taxon>
        <taxon>genistoids sensu lato</taxon>
        <taxon>core genistoids</taxon>
        <taxon>Crotalarieae</taxon>
        <taxon>Crotalaria</taxon>
    </lineage>
</organism>
<dbReference type="Pfam" id="PF17900">
    <property type="entry name" value="Peptidase_M1_N"/>
    <property type="match status" value="1"/>
</dbReference>
<evidence type="ECO:0000256" key="7">
    <source>
        <dbReference type="ARBA" id="ARBA00022833"/>
    </source>
</evidence>
<dbReference type="InterPro" id="IPR024571">
    <property type="entry name" value="ERAP1-like_C_dom"/>
</dbReference>
<dbReference type="Pfam" id="PF11838">
    <property type="entry name" value="ERAP1_C"/>
    <property type="match status" value="1"/>
</dbReference>
<dbReference type="InterPro" id="IPR042097">
    <property type="entry name" value="Aminopeptidase_N-like_N_sf"/>
</dbReference>
<gene>
    <name evidence="17" type="ORF">RIF29_29062</name>
</gene>
<dbReference type="SUPFAM" id="SSF63737">
    <property type="entry name" value="Leukotriene A4 hydrolase N-terminal domain"/>
    <property type="match status" value="1"/>
</dbReference>
<evidence type="ECO:0000259" key="16">
    <source>
        <dbReference type="Pfam" id="PF17900"/>
    </source>
</evidence>
<dbReference type="GO" id="GO:0005615">
    <property type="term" value="C:extracellular space"/>
    <property type="evidence" value="ECO:0007669"/>
    <property type="project" value="TreeGrafter"/>
</dbReference>
<evidence type="ECO:0000256" key="2">
    <source>
        <dbReference type="ARBA" id="ARBA00010136"/>
    </source>
</evidence>
<dbReference type="PANTHER" id="PTHR11533">
    <property type="entry name" value="PROTEASE M1 ZINC METALLOPROTEASE"/>
    <property type="match status" value="1"/>
</dbReference>
<feature type="binding site" evidence="11">
    <location>
        <position position="367"/>
    </location>
    <ligand>
        <name>Zn(2+)</name>
        <dbReference type="ChEBI" id="CHEBI:29105"/>
        <note>catalytic</note>
    </ligand>
</feature>
<dbReference type="GO" id="GO:0042277">
    <property type="term" value="F:peptide binding"/>
    <property type="evidence" value="ECO:0007669"/>
    <property type="project" value="TreeGrafter"/>
</dbReference>
<dbReference type="EMBL" id="JAYWIO010000006">
    <property type="protein sequence ID" value="KAK7255647.1"/>
    <property type="molecule type" value="Genomic_DNA"/>
</dbReference>
<keyword evidence="3 13" id="KW-0031">Aminopeptidase</keyword>
<evidence type="ECO:0000256" key="3">
    <source>
        <dbReference type="ARBA" id="ARBA00022438"/>
    </source>
</evidence>
<evidence type="ECO:0000256" key="1">
    <source>
        <dbReference type="ARBA" id="ARBA00004174"/>
    </source>
</evidence>
<dbReference type="InterPro" id="IPR027268">
    <property type="entry name" value="Peptidase_M4/M1_CTD_sf"/>
</dbReference>
<comment type="subcellular location">
    <subcellularLocation>
        <location evidence="1">Microsome membrane</location>
        <topology evidence="1">Peripheral membrane protein</topology>
    </subcellularLocation>
</comment>
<dbReference type="GO" id="GO:0043171">
    <property type="term" value="P:peptide catabolic process"/>
    <property type="evidence" value="ECO:0007669"/>
    <property type="project" value="TreeGrafter"/>
</dbReference>
<dbReference type="GO" id="GO:0005737">
    <property type="term" value="C:cytoplasm"/>
    <property type="evidence" value="ECO:0007669"/>
    <property type="project" value="TreeGrafter"/>
</dbReference>
<comment type="caution">
    <text evidence="17">The sequence shown here is derived from an EMBL/GenBank/DDBJ whole genome shotgun (WGS) entry which is preliminary data.</text>
</comment>
<protein>
    <recommendedName>
        <fullName evidence="13">Aminopeptidase</fullName>
        <ecNumber evidence="13">3.4.11.-</ecNumber>
    </recommendedName>
</protein>
<evidence type="ECO:0000256" key="4">
    <source>
        <dbReference type="ARBA" id="ARBA00022670"/>
    </source>
</evidence>
<evidence type="ECO:0000259" key="15">
    <source>
        <dbReference type="Pfam" id="PF11838"/>
    </source>
</evidence>
<dbReference type="InterPro" id="IPR001930">
    <property type="entry name" value="Peptidase_M1"/>
</dbReference>
<keyword evidence="18" id="KW-1185">Reference proteome</keyword>
<keyword evidence="4 13" id="KW-0645">Protease</keyword>
<evidence type="ECO:0000256" key="9">
    <source>
        <dbReference type="ARBA" id="ARBA00023049"/>
    </source>
</evidence>
<evidence type="ECO:0000259" key="14">
    <source>
        <dbReference type="Pfam" id="PF01433"/>
    </source>
</evidence>
<evidence type="ECO:0000256" key="8">
    <source>
        <dbReference type="ARBA" id="ARBA00022848"/>
    </source>
</evidence>
<evidence type="ECO:0000256" key="13">
    <source>
        <dbReference type="RuleBase" id="RU364040"/>
    </source>
</evidence>
<dbReference type="GO" id="GO:0016020">
    <property type="term" value="C:membrane"/>
    <property type="evidence" value="ECO:0007669"/>
    <property type="project" value="TreeGrafter"/>
</dbReference>
<dbReference type="CDD" id="cd09601">
    <property type="entry name" value="M1_APN-Q_like"/>
    <property type="match status" value="1"/>
</dbReference>
<feature type="site" description="Transition state stabilizer" evidence="12">
    <location>
        <position position="429"/>
    </location>
</feature>
<dbReference type="EC" id="3.4.11.-" evidence="13"/>
<dbReference type="FunFam" id="2.60.40.1730:FF:000002">
    <property type="entry name" value="Aminopeptidase"/>
    <property type="match status" value="1"/>
</dbReference>
<sequence length="923" mass="104952">MNGEVHTCLFLVKPCYKQTSLDFKVAKFECALSRKMVLKQSIDQFKGQTRLPNFAVPKRYELHLKPDLTACTFSGTVQINLDIIESTNFLVLNSLELAIQNSWFTNSHGQYYPCDVVVDGDDEIIVLVFDETLSVGEGNLRIEFSGALNQHLTGLYKCTYVDGGVEKIMAATQFEPVDARRCFPCWDEPALKANFKITLTVPSELTALSNMPVENEKHDGELKNVNFEESPIMSTYLVAVVVGLFDHIEYTTTAGIKVRLYCAVGKSDQGKFALDIALKTLDIYTKYFSVPYPLPKLDLVAVPEFSGGAMENYGLIIYRENELLYHDLYSTAAKKQRITIVTAHEVAHQWFGNLVTMEWWTHLWLNEGFATWVSYMATNILFPEWNIWTHFLLEAADGLQMDALEKSHPIEVEINHARSVIEVFDAVSYNKGSTVIRMLEGYLGDVVFQESLSTYIRRYQAQNARTEDLWDVLSEVSGLPVNTMMSTWTKQTGYPVISVELIDHILEFKQSQFLLSGQHVDEQWIVPITLSIGSYEKKKKFLLETSHVRMDISELVQSTGDDLRSIKTEDEEDGQENLWVKVNVDQSGFYRVNYKDKLAIRLRKAVQNNSLLPTDKFGILDDGNALCQACEQSLSSLLMLIDVYRKEFDYIIVSKLIKVCHNVLKISTDAIPDSVNELRQYFINLLMYSAEQLGWDSISGEDHSISLLRGEVLQALATFDHYKTQKEALHRFQISLDDKNTALLSANTRRAAYVSVMRNTTTENRTGLESLLSLYRSTDILQERERILRCIASSADPNVVLEVLNLLLSDEIPDSDIIYVLAGVSSEGSEIAWTWLKDNWERILAKYGAGLLLTNFISRIVPLVNSNEKADEIEAFFASHMNASIVMNLKLSIEQIRNKARWIESVRQEHSLPDLIKQLAQRK</sequence>
<reference evidence="17 18" key="1">
    <citation type="submission" date="2024-01" db="EMBL/GenBank/DDBJ databases">
        <title>The genomes of 5 underutilized Papilionoideae crops provide insights into root nodulation and disease resistanc.</title>
        <authorList>
            <person name="Yuan L."/>
        </authorList>
    </citation>
    <scope>NUCLEOTIDE SEQUENCE [LARGE SCALE GENOMIC DNA]</scope>
    <source>
        <strain evidence="17">ZHUSHIDOU_FW_LH</strain>
        <tissue evidence="17">Leaf</tissue>
    </source>
</reference>
<evidence type="ECO:0000256" key="10">
    <source>
        <dbReference type="PIRSR" id="PIRSR634016-1"/>
    </source>
</evidence>
<dbReference type="PRINTS" id="PR00756">
    <property type="entry name" value="ALADIPTASE"/>
</dbReference>
<keyword evidence="5 11" id="KW-0479">Metal-binding</keyword>
<keyword evidence="9 13" id="KW-0482">Metalloprotease</keyword>